<comment type="caution">
    <text evidence="2">The sequence shown here is derived from an EMBL/GenBank/DDBJ whole genome shotgun (WGS) entry which is preliminary data.</text>
</comment>
<evidence type="ECO:0000256" key="1">
    <source>
        <dbReference type="SAM" id="MobiDB-lite"/>
    </source>
</evidence>
<name>A0A7J0H6J9_9ERIC</name>
<accession>A0A7J0H6J9</accession>
<dbReference type="EMBL" id="BJWL01000027">
    <property type="protein sequence ID" value="GFZ18575.1"/>
    <property type="molecule type" value="Genomic_DNA"/>
</dbReference>
<keyword evidence="3" id="KW-1185">Reference proteome</keyword>
<protein>
    <submittedName>
        <fullName evidence="2">Uncharacterized protein</fullName>
    </submittedName>
</protein>
<gene>
    <name evidence="2" type="ORF">Acr_27g0003140</name>
</gene>
<dbReference type="AlphaFoldDB" id="A0A7J0H6J9"/>
<evidence type="ECO:0000313" key="2">
    <source>
        <dbReference type="EMBL" id="GFZ18575.1"/>
    </source>
</evidence>
<dbReference type="OrthoDB" id="1827682at2759"/>
<reference evidence="2 3" key="1">
    <citation type="submission" date="2019-07" db="EMBL/GenBank/DDBJ databases">
        <title>De Novo Assembly of kiwifruit Actinidia rufa.</title>
        <authorList>
            <person name="Sugita-Konishi S."/>
            <person name="Sato K."/>
            <person name="Mori E."/>
            <person name="Abe Y."/>
            <person name="Kisaki G."/>
            <person name="Hamano K."/>
            <person name="Suezawa K."/>
            <person name="Otani M."/>
            <person name="Fukuda T."/>
            <person name="Manabe T."/>
            <person name="Gomi K."/>
            <person name="Tabuchi M."/>
            <person name="Akimitsu K."/>
            <person name="Kataoka I."/>
        </authorList>
    </citation>
    <scope>NUCLEOTIDE SEQUENCE [LARGE SCALE GENOMIC DNA]</scope>
    <source>
        <strain evidence="3">cv. Fuchu</strain>
    </source>
</reference>
<feature type="region of interest" description="Disordered" evidence="1">
    <location>
        <begin position="146"/>
        <end position="172"/>
    </location>
</feature>
<organism evidence="2 3">
    <name type="scientific">Actinidia rufa</name>
    <dbReference type="NCBI Taxonomy" id="165716"/>
    <lineage>
        <taxon>Eukaryota</taxon>
        <taxon>Viridiplantae</taxon>
        <taxon>Streptophyta</taxon>
        <taxon>Embryophyta</taxon>
        <taxon>Tracheophyta</taxon>
        <taxon>Spermatophyta</taxon>
        <taxon>Magnoliopsida</taxon>
        <taxon>eudicotyledons</taxon>
        <taxon>Gunneridae</taxon>
        <taxon>Pentapetalae</taxon>
        <taxon>asterids</taxon>
        <taxon>Ericales</taxon>
        <taxon>Actinidiaceae</taxon>
        <taxon>Actinidia</taxon>
    </lineage>
</organism>
<evidence type="ECO:0000313" key="3">
    <source>
        <dbReference type="Proteomes" id="UP000585474"/>
    </source>
</evidence>
<sequence>MTPDISLLSHCVTLVSPITIATANGSSMSVVSISSISSRVPSIFDVFYDQVTRKQIGTGRRVGDLYVLENLHIPPSSSLAPCPAKDRTKLSARCVLCVFLRYGIHQKATPVAKEDLIYLDPFPSDVSKEEYSSTLDITDIPLPATSPEVSDCPSPPTTSSLPSLNPDPPGSRYPTRFRHPPVKFHFTNICFSSSYRSFLSRPTKKLVTILTGWMP</sequence>
<dbReference type="Proteomes" id="UP000585474">
    <property type="component" value="Unassembled WGS sequence"/>
</dbReference>
<proteinExistence type="predicted"/>